<evidence type="ECO:0000256" key="4">
    <source>
        <dbReference type="ARBA" id="ARBA00022475"/>
    </source>
</evidence>
<evidence type="ECO:0000256" key="11">
    <source>
        <dbReference type="SAM" id="MobiDB-lite"/>
    </source>
</evidence>
<dbReference type="GO" id="GO:0006935">
    <property type="term" value="P:chemotaxis"/>
    <property type="evidence" value="ECO:0007669"/>
    <property type="project" value="UniProtKB-KW"/>
</dbReference>
<accession>A0A9X2Q351</accession>
<protein>
    <recommendedName>
        <fullName evidence="10">Flagellar protein FliL</fullName>
    </recommendedName>
</protein>
<name>A0A9X2Q351_9BACT</name>
<evidence type="ECO:0000256" key="6">
    <source>
        <dbReference type="ARBA" id="ARBA00022692"/>
    </source>
</evidence>
<sequence>MEQQQDDIDPSDAGVDGDGAVTEDEEPLIKRHFLLLLALALGVAGVAGVGVTYAQYDRVGETIQAIPYVGQIAQNPGTIPYADQIAGMLPFVGGDSGGDAESKKVGALSKLEGLVVNPAGSRGNRYLAISVVFETEAPKVKKEMEKKKVIIKDAVLRLLSERTVEELSDPERRDNLKKALREEANGILSKGEVDRLYFTEFVLQ</sequence>
<dbReference type="RefSeq" id="WP_118831469.1">
    <property type="nucleotide sequence ID" value="NZ_CP030364.1"/>
</dbReference>
<evidence type="ECO:0000256" key="10">
    <source>
        <dbReference type="RuleBase" id="RU364125"/>
    </source>
</evidence>
<keyword evidence="7 10" id="KW-0283">Flagellar rotation</keyword>
<comment type="function">
    <text evidence="1 10">Controls the rotational direction of flagella during chemotaxis.</text>
</comment>
<evidence type="ECO:0000256" key="7">
    <source>
        <dbReference type="ARBA" id="ARBA00022779"/>
    </source>
</evidence>
<feature type="compositionally biased region" description="Acidic residues" evidence="11">
    <location>
        <begin position="1"/>
        <end position="10"/>
    </location>
</feature>
<keyword evidence="12" id="KW-0282">Flagellum</keyword>
<evidence type="ECO:0000256" key="2">
    <source>
        <dbReference type="ARBA" id="ARBA00004162"/>
    </source>
</evidence>
<evidence type="ECO:0000256" key="3">
    <source>
        <dbReference type="ARBA" id="ARBA00008281"/>
    </source>
</evidence>
<dbReference type="Pfam" id="PF03748">
    <property type="entry name" value="FliL"/>
    <property type="match status" value="1"/>
</dbReference>
<feature type="transmembrane region" description="Helical" evidence="10">
    <location>
        <begin position="33"/>
        <end position="54"/>
    </location>
</feature>
<keyword evidence="9 10" id="KW-0472">Membrane</keyword>
<evidence type="ECO:0000313" key="12">
    <source>
        <dbReference type="EMBL" id="MCS3677305.1"/>
    </source>
</evidence>
<reference evidence="12" key="1">
    <citation type="submission" date="2022-08" db="EMBL/GenBank/DDBJ databases">
        <title>Genomic Encyclopedia of Type Strains, Phase V (KMG-V): Genome sequencing to study the core and pangenomes of soil and plant-associated prokaryotes.</title>
        <authorList>
            <person name="Whitman W."/>
        </authorList>
    </citation>
    <scope>NUCLEOTIDE SEQUENCE</scope>
    <source>
        <strain evidence="12">0</strain>
    </source>
</reference>
<comment type="subcellular location">
    <subcellularLocation>
        <location evidence="2">Cell membrane</location>
        <topology evidence="2">Single-pass membrane protein</topology>
    </subcellularLocation>
</comment>
<gene>
    <name evidence="12" type="ORF">GGP71_001221</name>
</gene>
<evidence type="ECO:0000256" key="5">
    <source>
        <dbReference type="ARBA" id="ARBA00022500"/>
    </source>
</evidence>
<dbReference type="GO" id="GO:0071978">
    <property type="term" value="P:bacterial-type flagellum-dependent swarming motility"/>
    <property type="evidence" value="ECO:0007669"/>
    <property type="project" value="TreeGrafter"/>
</dbReference>
<evidence type="ECO:0000256" key="8">
    <source>
        <dbReference type="ARBA" id="ARBA00022989"/>
    </source>
</evidence>
<dbReference type="Proteomes" id="UP001155027">
    <property type="component" value="Unassembled WGS sequence"/>
</dbReference>
<comment type="caution">
    <text evidence="12">The sequence shown here is derived from an EMBL/GenBank/DDBJ whole genome shotgun (WGS) entry which is preliminary data.</text>
</comment>
<feature type="region of interest" description="Disordered" evidence="11">
    <location>
        <begin position="1"/>
        <end position="21"/>
    </location>
</feature>
<proteinExistence type="inferred from homology"/>
<keyword evidence="5 10" id="KW-0145">Chemotaxis</keyword>
<keyword evidence="6 10" id="KW-0812">Transmembrane</keyword>
<comment type="similarity">
    <text evidence="3 10">Belongs to the FliL family.</text>
</comment>
<organism evidence="12 13">
    <name type="scientific">Salinibacter ruber</name>
    <dbReference type="NCBI Taxonomy" id="146919"/>
    <lineage>
        <taxon>Bacteria</taxon>
        <taxon>Pseudomonadati</taxon>
        <taxon>Rhodothermota</taxon>
        <taxon>Rhodothermia</taxon>
        <taxon>Rhodothermales</taxon>
        <taxon>Salinibacteraceae</taxon>
        <taxon>Salinibacter</taxon>
    </lineage>
</organism>
<dbReference type="AlphaFoldDB" id="A0A9X2Q351"/>
<dbReference type="PANTHER" id="PTHR35091:SF2">
    <property type="entry name" value="FLAGELLAR PROTEIN FLIL"/>
    <property type="match status" value="1"/>
</dbReference>
<keyword evidence="8 10" id="KW-1133">Transmembrane helix</keyword>
<keyword evidence="12" id="KW-0969">Cilium</keyword>
<dbReference type="PANTHER" id="PTHR35091">
    <property type="entry name" value="FLAGELLAR PROTEIN FLIL"/>
    <property type="match status" value="1"/>
</dbReference>
<keyword evidence="4 10" id="KW-1003">Cell membrane</keyword>
<dbReference type="GO" id="GO:0005886">
    <property type="term" value="C:plasma membrane"/>
    <property type="evidence" value="ECO:0007669"/>
    <property type="project" value="UniProtKB-SubCell"/>
</dbReference>
<keyword evidence="12" id="KW-0966">Cell projection</keyword>
<dbReference type="GO" id="GO:0009425">
    <property type="term" value="C:bacterial-type flagellum basal body"/>
    <property type="evidence" value="ECO:0007669"/>
    <property type="project" value="InterPro"/>
</dbReference>
<evidence type="ECO:0000256" key="1">
    <source>
        <dbReference type="ARBA" id="ARBA00002254"/>
    </source>
</evidence>
<dbReference type="InterPro" id="IPR005503">
    <property type="entry name" value="FliL"/>
</dbReference>
<dbReference type="EMBL" id="JANUAU010000003">
    <property type="protein sequence ID" value="MCS3677305.1"/>
    <property type="molecule type" value="Genomic_DNA"/>
</dbReference>
<evidence type="ECO:0000313" key="13">
    <source>
        <dbReference type="Proteomes" id="UP001155027"/>
    </source>
</evidence>
<evidence type="ECO:0000256" key="9">
    <source>
        <dbReference type="ARBA" id="ARBA00023136"/>
    </source>
</evidence>